<name>A0ABN0T2I5_9GAMM</name>
<protein>
    <submittedName>
        <fullName evidence="1">Uncharacterized protein</fullName>
    </submittedName>
</protein>
<organism evidence="1 2">
    <name type="scientific">Kangiella japonica</name>
    <dbReference type="NCBI Taxonomy" id="647384"/>
    <lineage>
        <taxon>Bacteria</taxon>
        <taxon>Pseudomonadati</taxon>
        <taxon>Pseudomonadota</taxon>
        <taxon>Gammaproteobacteria</taxon>
        <taxon>Kangiellales</taxon>
        <taxon>Kangiellaceae</taxon>
        <taxon>Kangiella</taxon>
    </lineage>
</organism>
<comment type="caution">
    <text evidence="1">The sequence shown here is derived from an EMBL/GenBank/DDBJ whole genome shotgun (WGS) entry which is preliminary data.</text>
</comment>
<proteinExistence type="predicted"/>
<dbReference type="EMBL" id="BAAAFM010000003">
    <property type="protein sequence ID" value="GAA0210102.1"/>
    <property type="molecule type" value="Genomic_DNA"/>
</dbReference>
<accession>A0ABN0T2I5</accession>
<evidence type="ECO:0000313" key="2">
    <source>
        <dbReference type="Proteomes" id="UP001501221"/>
    </source>
</evidence>
<dbReference type="Proteomes" id="UP001501221">
    <property type="component" value="Unassembled WGS sequence"/>
</dbReference>
<sequence>MPYTKKGPYGPIIYLSDKSCIGLITRFIIMMGFNLSKQTSTTHTVYNTLKFATNNKAPIKGPYYYIHNRKSVNLCYWADFRFAYSQNHPHFEEVGSGGQI</sequence>
<gene>
    <name evidence="1" type="ORF">GCM10009123_16880</name>
</gene>
<reference evidence="1 2" key="1">
    <citation type="journal article" date="2019" name="Int. J. Syst. Evol. Microbiol.">
        <title>The Global Catalogue of Microorganisms (GCM) 10K type strain sequencing project: providing services to taxonomists for standard genome sequencing and annotation.</title>
        <authorList>
            <consortium name="The Broad Institute Genomics Platform"/>
            <consortium name="The Broad Institute Genome Sequencing Center for Infectious Disease"/>
            <person name="Wu L."/>
            <person name="Ma J."/>
        </authorList>
    </citation>
    <scope>NUCLEOTIDE SEQUENCE [LARGE SCALE GENOMIC DNA]</scope>
    <source>
        <strain evidence="1 2">JCM 16211</strain>
    </source>
</reference>
<keyword evidence="2" id="KW-1185">Reference proteome</keyword>
<evidence type="ECO:0000313" key="1">
    <source>
        <dbReference type="EMBL" id="GAA0210102.1"/>
    </source>
</evidence>